<evidence type="ECO:0000259" key="2">
    <source>
        <dbReference type="Pfam" id="PF07859"/>
    </source>
</evidence>
<gene>
    <name evidence="3" type="ORF">PAC_08051</name>
</gene>
<dbReference type="OrthoDB" id="408631at2759"/>
<evidence type="ECO:0000256" key="1">
    <source>
        <dbReference type="ARBA" id="ARBA00022801"/>
    </source>
</evidence>
<dbReference type="InterPro" id="IPR050300">
    <property type="entry name" value="GDXG_lipolytic_enzyme"/>
</dbReference>
<name>A0A1L7WZG7_9HELO</name>
<proteinExistence type="predicted"/>
<evidence type="ECO:0000313" key="4">
    <source>
        <dbReference type="Proteomes" id="UP000184330"/>
    </source>
</evidence>
<dbReference type="GO" id="GO:0016787">
    <property type="term" value="F:hydrolase activity"/>
    <property type="evidence" value="ECO:0007669"/>
    <property type="project" value="UniProtKB-KW"/>
</dbReference>
<protein>
    <recommendedName>
        <fullName evidence="2">Alpha/beta hydrolase fold-3 domain-containing protein</fullName>
    </recommendedName>
</protein>
<feature type="domain" description="Alpha/beta hydrolase fold-3" evidence="2">
    <location>
        <begin position="75"/>
        <end position="307"/>
    </location>
</feature>
<keyword evidence="4" id="KW-1185">Reference proteome</keyword>
<dbReference type="PANTHER" id="PTHR48081">
    <property type="entry name" value="AB HYDROLASE SUPERFAMILY PROTEIN C4A8.06C"/>
    <property type="match status" value="1"/>
</dbReference>
<dbReference type="PANTHER" id="PTHR48081:SF8">
    <property type="entry name" value="ALPHA_BETA HYDROLASE FOLD-3 DOMAIN-CONTAINING PROTEIN-RELATED"/>
    <property type="match status" value="1"/>
</dbReference>
<dbReference type="Proteomes" id="UP000184330">
    <property type="component" value="Unassembled WGS sequence"/>
</dbReference>
<reference evidence="3 4" key="1">
    <citation type="submission" date="2016-03" db="EMBL/GenBank/DDBJ databases">
        <authorList>
            <person name="Ploux O."/>
        </authorList>
    </citation>
    <scope>NUCLEOTIDE SEQUENCE [LARGE SCALE GENOMIC DNA]</scope>
    <source>
        <strain evidence="3 4">UAMH 11012</strain>
    </source>
</reference>
<dbReference type="InterPro" id="IPR013094">
    <property type="entry name" value="AB_hydrolase_3"/>
</dbReference>
<organism evidence="3 4">
    <name type="scientific">Phialocephala subalpina</name>
    <dbReference type="NCBI Taxonomy" id="576137"/>
    <lineage>
        <taxon>Eukaryota</taxon>
        <taxon>Fungi</taxon>
        <taxon>Dikarya</taxon>
        <taxon>Ascomycota</taxon>
        <taxon>Pezizomycotina</taxon>
        <taxon>Leotiomycetes</taxon>
        <taxon>Helotiales</taxon>
        <taxon>Mollisiaceae</taxon>
        <taxon>Phialocephala</taxon>
        <taxon>Phialocephala fortinii species complex</taxon>
    </lineage>
</organism>
<dbReference type="InterPro" id="IPR029058">
    <property type="entry name" value="AB_hydrolase_fold"/>
</dbReference>
<evidence type="ECO:0000313" key="3">
    <source>
        <dbReference type="EMBL" id="CZR58160.1"/>
    </source>
</evidence>
<dbReference type="EMBL" id="FJOG01000011">
    <property type="protein sequence ID" value="CZR58160.1"/>
    <property type="molecule type" value="Genomic_DNA"/>
</dbReference>
<dbReference type="Pfam" id="PF07859">
    <property type="entry name" value="Abhydrolase_3"/>
    <property type="match status" value="1"/>
</dbReference>
<keyword evidence="1" id="KW-0378">Hydrolase</keyword>
<sequence>MSRSLYVRAYILRFLQTLGRYCDLYLSTPIPKGPAFTRRIKSTVGEKKGKFELLFYTPPGWEKRDKDSKNRLPLLVNFHGGGYTIGHAADDARFIAAIQSRVPCLAVSVNYRLAPEHPFPTGISDCTSALLYLWSAPVALELGIDPSRTILSGFSAGGQFCFTASYMLYQTLQERKIREDGRGNIVGLCTFYAPADWTKSREDRAKSNPLTQPLSKIPGLFFGMFEQAYFLSPTNPHYQQTLDMSSPLLSPGLTPDHLINEALPKNLCMMTCEWDSLLVEGETFKERLRGMGKRVEGYVVKGVPHGWDKWPSWFWPVGGKESFRRRDEAYKFAGERCKEYWS</sequence>
<dbReference type="AlphaFoldDB" id="A0A1L7WZG7"/>
<dbReference type="SUPFAM" id="SSF53474">
    <property type="entry name" value="alpha/beta-Hydrolases"/>
    <property type="match status" value="1"/>
</dbReference>
<accession>A0A1L7WZG7</accession>
<dbReference type="Gene3D" id="3.40.50.1820">
    <property type="entry name" value="alpha/beta hydrolase"/>
    <property type="match status" value="1"/>
</dbReference>
<dbReference type="STRING" id="576137.A0A1L7WZG7"/>